<dbReference type="InterPro" id="IPR003657">
    <property type="entry name" value="WRKY_dom"/>
</dbReference>
<keyword evidence="5" id="KW-0539">Nucleus</keyword>
<keyword evidence="2" id="KW-0805">Transcription regulation</keyword>
<dbReference type="GO" id="GO:0043565">
    <property type="term" value="F:sequence-specific DNA binding"/>
    <property type="evidence" value="ECO:0007669"/>
    <property type="project" value="InterPro"/>
</dbReference>
<proteinExistence type="predicted"/>
<dbReference type="PROSITE" id="PS50811">
    <property type="entry name" value="WRKY"/>
    <property type="match status" value="1"/>
</dbReference>
<dbReference type="Proteomes" id="UP000734854">
    <property type="component" value="Unassembled WGS sequence"/>
</dbReference>
<evidence type="ECO:0000256" key="6">
    <source>
        <dbReference type="SAM" id="Coils"/>
    </source>
</evidence>
<dbReference type="GO" id="GO:0003700">
    <property type="term" value="F:DNA-binding transcription factor activity"/>
    <property type="evidence" value="ECO:0007669"/>
    <property type="project" value="InterPro"/>
</dbReference>
<dbReference type="Pfam" id="PF14244">
    <property type="entry name" value="Retrotran_gag_3"/>
    <property type="match status" value="1"/>
</dbReference>
<keyword evidence="4" id="KW-0804">Transcription</keyword>
<dbReference type="InterPro" id="IPR029472">
    <property type="entry name" value="Copia-like_N"/>
</dbReference>
<name>A0A8J5F9K0_ZINOF</name>
<accession>A0A8J5F9K0</accession>
<comment type="caution">
    <text evidence="8">The sequence shown here is derived from an EMBL/GenBank/DDBJ whole genome shotgun (WGS) entry which is preliminary data.</text>
</comment>
<sequence length="413" mass="46543">MDSNYSYSLHPSDQPGMILVFKSLDGDNYSTWHRAMTISLNAKSKFCFIDGTLEAPSAQNKPEDYATWKKCNDMVLSWILNSLIPDIPDSVIFYDTAHELKELWDELGSYNDATCTYGVNNKRWPLQFLNPMDYDDGTNDRSSLSLDLCVGPRPSPVDVPTPARPTNFSLSTQVDSSFGQQSFSSKEDTLEAQLNKVSEENRRLTEIVAALSRNCHGAARRRSESLDFENGSSSPKRKWIVDCAKDEDAWKRLKSVTDDPAAKTFKICVRTDQNDSSNVVKDGYQWRKYGQKVTRDSPFPRAYFRCSFAPSCPVKKKVQRSVEDRSVLVVVYEGEHNHRLPSEDERSINLNNAAEGGDAVGLVLKETVELPELQRLLVEQMASFLVVNPNFTAAIATAIAGRLSSFRIQQHFH</sequence>
<protein>
    <recommendedName>
        <fullName evidence="7">WRKY domain-containing protein</fullName>
    </recommendedName>
</protein>
<feature type="domain" description="WRKY" evidence="7">
    <location>
        <begin position="275"/>
        <end position="341"/>
    </location>
</feature>
<dbReference type="SMART" id="SM00774">
    <property type="entry name" value="WRKY"/>
    <property type="match status" value="1"/>
</dbReference>
<dbReference type="SUPFAM" id="SSF118290">
    <property type="entry name" value="WRKY DNA-binding domain"/>
    <property type="match status" value="1"/>
</dbReference>
<dbReference type="PANTHER" id="PTHR31429:SF3">
    <property type="entry name" value="WRKY TRANSCRIPTION FACTOR 40-RELATED"/>
    <property type="match status" value="1"/>
</dbReference>
<evidence type="ECO:0000313" key="9">
    <source>
        <dbReference type="Proteomes" id="UP000734854"/>
    </source>
</evidence>
<dbReference type="Pfam" id="PF03106">
    <property type="entry name" value="WRKY"/>
    <property type="match status" value="1"/>
</dbReference>
<dbReference type="GO" id="GO:0005634">
    <property type="term" value="C:nucleus"/>
    <property type="evidence" value="ECO:0007669"/>
    <property type="project" value="UniProtKB-SubCell"/>
</dbReference>
<evidence type="ECO:0000256" key="3">
    <source>
        <dbReference type="ARBA" id="ARBA00023125"/>
    </source>
</evidence>
<evidence type="ECO:0000256" key="4">
    <source>
        <dbReference type="ARBA" id="ARBA00023163"/>
    </source>
</evidence>
<comment type="subcellular location">
    <subcellularLocation>
        <location evidence="1">Nucleus</location>
    </subcellularLocation>
</comment>
<dbReference type="InterPro" id="IPR044810">
    <property type="entry name" value="WRKY_plant"/>
</dbReference>
<dbReference type="PANTHER" id="PTHR31429">
    <property type="entry name" value="WRKY TRANSCRIPTION FACTOR 36-RELATED"/>
    <property type="match status" value="1"/>
</dbReference>
<reference evidence="8 9" key="1">
    <citation type="submission" date="2020-08" db="EMBL/GenBank/DDBJ databases">
        <title>Plant Genome Project.</title>
        <authorList>
            <person name="Zhang R.-G."/>
        </authorList>
    </citation>
    <scope>NUCLEOTIDE SEQUENCE [LARGE SCALE GENOMIC DNA]</scope>
    <source>
        <tissue evidence="8">Rhizome</tissue>
    </source>
</reference>
<gene>
    <name evidence="8" type="ORF">ZIOFF_054431</name>
</gene>
<dbReference type="AlphaFoldDB" id="A0A8J5F9K0"/>
<organism evidence="8 9">
    <name type="scientific">Zingiber officinale</name>
    <name type="common">Ginger</name>
    <name type="synonym">Amomum zingiber</name>
    <dbReference type="NCBI Taxonomy" id="94328"/>
    <lineage>
        <taxon>Eukaryota</taxon>
        <taxon>Viridiplantae</taxon>
        <taxon>Streptophyta</taxon>
        <taxon>Embryophyta</taxon>
        <taxon>Tracheophyta</taxon>
        <taxon>Spermatophyta</taxon>
        <taxon>Magnoliopsida</taxon>
        <taxon>Liliopsida</taxon>
        <taxon>Zingiberales</taxon>
        <taxon>Zingiberaceae</taxon>
        <taxon>Zingiber</taxon>
    </lineage>
</organism>
<keyword evidence="6" id="KW-0175">Coiled coil</keyword>
<dbReference type="Gene3D" id="2.20.25.80">
    <property type="entry name" value="WRKY domain"/>
    <property type="match status" value="1"/>
</dbReference>
<evidence type="ECO:0000256" key="2">
    <source>
        <dbReference type="ARBA" id="ARBA00023015"/>
    </source>
</evidence>
<dbReference type="EMBL" id="JACMSC010000015">
    <property type="protein sequence ID" value="KAG6485864.1"/>
    <property type="molecule type" value="Genomic_DNA"/>
</dbReference>
<evidence type="ECO:0000259" key="7">
    <source>
        <dbReference type="PROSITE" id="PS50811"/>
    </source>
</evidence>
<evidence type="ECO:0000256" key="5">
    <source>
        <dbReference type="ARBA" id="ARBA00023242"/>
    </source>
</evidence>
<keyword evidence="9" id="KW-1185">Reference proteome</keyword>
<dbReference type="InterPro" id="IPR036576">
    <property type="entry name" value="WRKY_dom_sf"/>
</dbReference>
<evidence type="ECO:0000313" key="8">
    <source>
        <dbReference type="EMBL" id="KAG6485864.1"/>
    </source>
</evidence>
<evidence type="ECO:0000256" key="1">
    <source>
        <dbReference type="ARBA" id="ARBA00004123"/>
    </source>
</evidence>
<keyword evidence="3" id="KW-0238">DNA-binding</keyword>
<feature type="coiled-coil region" evidence="6">
    <location>
        <begin position="187"/>
        <end position="214"/>
    </location>
</feature>